<proteinExistence type="predicted"/>
<evidence type="ECO:0000313" key="2">
    <source>
        <dbReference type="EMBL" id="PKR59782.1"/>
    </source>
</evidence>
<comment type="caution">
    <text evidence="2">The sequence shown here is derived from an EMBL/GenBank/DDBJ whole genome shotgun (WGS) entry which is preliminary data.</text>
</comment>
<evidence type="ECO:0000313" key="3">
    <source>
        <dbReference type="Proteomes" id="UP000233332"/>
    </source>
</evidence>
<dbReference type="Proteomes" id="UP000233332">
    <property type="component" value="Unassembled WGS sequence"/>
</dbReference>
<protein>
    <submittedName>
        <fullName evidence="2">Histidine phosphatase family protein</fullName>
    </submittedName>
</protein>
<dbReference type="AlphaFoldDB" id="A0A2N3LAG4"/>
<dbReference type="SUPFAM" id="SSF53254">
    <property type="entry name" value="Phosphoglycerate mutase-like"/>
    <property type="match status" value="1"/>
</dbReference>
<name>A0A2N3LAG4_9PROT</name>
<dbReference type="Gene3D" id="3.40.50.1240">
    <property type="entry name" value="Phosphoglycerate mutase-like"/>
    <property type="match status" value="1"/>
</dbReference>
<organism evidence="2 3">
    <name type="scientific">Thalassospira lohafexi</name>
    <dbReference type="NCBI Taxonomy" id="744227"/>
    <lineage>
        <taxon>Bacteria</taxon>
        <taxon>Pseudomonadati</taxon>
        <taxon>Pseudomonadota</taxon>
        <taxon>Alphaproteobacteria</taxon>
        <taxon>Rhodospirillales</taxon>
        <taxon>Thalassospiraceae</taxon>
        <taxon>Thalassospira</taxon>
    </lineage>
</organism>
<dbReference type="InterPro" id="IPR029033">
    <property type="entry name" value="His_PPase_superfam"/>
</dbReference>
<sequence>MRHAIAPGTGDPAQFKLGDCSTQRNLDDTGKSQARTTGTLIRAQGVAIDIVLSSQWCRCLETAALLDLGPVQEEPALNSFFSDRGMQNSQTNQTIERLGSLPTGMTALMVTHQVNITALTGIYPQSGEIILIRVTDNGDITTVGRLMPDALQGI</sequence>
<dbReference type="InterPro" id="IPR013078">
    <property type="entry name" value="His_Pase_superF_clade-1"/>
</dbReference>
<feature type="region of interest" description="Disordered" evidence="1">
    <location>
        <begin position="1"/>
        <end position="32"/>
    </location>
</feature>
<dbReference type="Pfam" id="PF00300">
    <property type="entry name" value="His_Phos_1"/>
    <property type="match status" value="1"/>
</dbReference>
<accession>A0A2N3LAG4</accession>
<gene>
    <name evidence="2" type="ORF">COO92_05465</name>
</gene>
<evidence type="ECO:0000256" key="1">
    <source>
        <dbReference type="SAM" id="MobiDB-lite"/>
    </source>
</evidence>
<dbReference type="CDD" id="cd07067">
    <property type="entry name" value="HP_PGM_like"/>
    <property type="match status" value="1"/>
</dbReference>
<keyword evidence="3" id="KW-1185">Reference proteome</keyword>
<dbReference type="EMBL" id="NXGX01000002">
    <property type="protein sequence ID" value="PKR59782.1"/>
    <property type="molecule type" value="Genomic_DNA"/>
</dbReference>
<reference evidence="2 3" key="1">
    <citation type="submission" date="2017-09" db="EMBL/GenBank/DDBJ databases">
        <title>Biodiversity and function of Thalassospira species in the particle-attached aromatic-hydrocarbon-degrading consortia from the surface seawater of the China South Sea.</title>
        <authorList>
            <person name="Dong C."/>
            <person name="Lai Q."/>
            <person name="Shao Z."/>
        </authorList>
    </citation>
    <scope>NUCLEOTIDE SEQUENCE [LARGE SCALE GENOMIC DNA]</scope>
    <source>
        <strain evidence="2 3">139Z-12</strain>
    </source>
</reference>